<proteinExistence type="predicted"/>
<accession>A0A5E4NHU2</accession>
<dbReference type="AlphaFoldDB" id="A0A5E4NHU2"/>
<reference evidence="1 2" key="1">
    <citation type="submission" date="2019-08" db="EMBL/GenBank/DDBJ databases">
        <authorList>
            <person name="Alioto T."/>
            <person name="Alioto T."/>
            <person name="Gomez Garrido J."/>
        </authorList>
    </citation>
    <scope>NUCLEOTIDE SEQUENCE [LARGE SCALE GENOMIC DNA]</scope>
</reference>
<dbReference type="Proteomes" id="UP000325440">
    <property type="component" value="Unassembled WGS sequence"/>
</dbReference>
<evidence type="ECO:0000313" key="2">
    <source>
        <dbReference type="Proteomes" id="UP000325440"/>
    </source>
</evidence>
<sequence length="69" mass="7494">MPVPQSMGGPRELRGPVVRARLTCIYVLFGLTIRGRRFCWIASLRSSVATTVQALVSGGSQCSSEIRGR</sequence>
<protein>
    <submittedName>
        <fullName evidence="1">Uncharacterized protein</fullName>
    </submittedName>
</protein>
<gene>
    <name evidence="1" type="ORF">CINCED_3A021749</name>
</gene>
<evidence type="ECO:0000313" key="1">
    <source>
        <dbReference type="EMBL" id="VVC41911.1"/>
    </source>
</evidence>
<name>A0A5E4NHU2_9HEMI</name>
<organism evidence="1 2">
    <name type="scientific">Cinara cedri</name>
    <dbReference type="NCBI Taxonomy" id="506608"/>
    <lineage>
        <taxon>Eukaryota</taxon>
        <taxon>Metazoa</taxon>
        <taxon>Ecdysozoa</taxon>
        <taxon>Arthropoda</taxon>
        <taxon>Hexapoda</taxon>
        <taxon>Insecta</taxon>
        <taxon>Pterygota</taxon>
        <taxon>Neoptera</taxon>
        <taxon>Paraneoptera</taxon>
        <taxon>Hemiptera</taxon>
        <taxon>Sternorrhyncha</taxon>
        <taxon>Aphidomorpha</taxon>
        <taxon>Aphidoidea</taxon>
        <taxon>Aphididae</taxon>
        <taxon>Lachninae</taxon>
        <taxon>Cinara</taxon>
    </lineage>
</organism>
<keyword evidence="2" id="KW-1185">Reference proteome</keyword>
<dbReference type="EMBL" id="CABPRJ010001931">
    <property type="protein sequence ID" value="VVC41911.1"/>
    <property type="molecule type" value="Genomic_DNA"/>
</dbReference>